<keyword evidence="2" id="KW-0472">Membrane</keyword>
<keyword evidence="2" id="KW-1133">Transmembrane helix</keyword>
<evidence type="ECO:0000313" key="3">
    <source>
        <dbReference type="EMBL" id="TFL03608.1"/>
    </source>
</evidence>
<accession>A0A5C3QQF6</accession>
<reference evidence="3 4" key="1">
    <citation type="journal article" date="2019" name="Nat. Ecol. Evol.">
        <title>Megaphylogeny resolves global patterns of mushroom evolution.</title>
        <authorList>
            <person name="Varga T."/>
            <person name="Krizsan K."/>
            <person name="Foldi C."/>
            <person name="Dima B."/>
            <person name="Sanchez-Garcia M."/>
            <person name="Sanchez-Ramirez S."/>
            <person name="Szollosi G.J."/>
            <person name="Szarkandi J.G."/>
            <person name="Papp V."/>
            <person name="Albert L."/>
            <person name="Andreopoulos W."/>
            <person name="Angelini C."/>
            <person name="Antonin V."/>
            <person name="Barry K.W."/>
            <person name="Bougher N.L."/>
            <person name="Buchanan P."/>
            <person name="Buyck B."/>
            <person name="Bense V."/>
            <person name="Catcheside P."/>
            <person name="Chovatia M."/>
            <person name="Cooper J."/>
            <person name="Damon W."/>
            <person name="Desjardin D."/>
            <person name="Finy P."/>
            <person name="Geml J."/>
            <person name="Haridas S."/>
            <person name="Hughes K."/>
            <person name="Justo A."/>
            <person name="Karasinski D."/>
            <person name="Kautmanova I."/>
            <person name="Kiss B."/>
            <person name="Kocsube S."/>
            <person name="Kotiranta H."/>
            <person name="LaButti K.M."/>
            <person name="Lechner B.E."/>
            <person name="Liimatainen K."/>
            <person name="Lipzen A."/>
            <person name="Lukacs Z."/>
            <person name="Mihaltcheva S."/>
            <person name="Morgado L.N."/>
            <person name="Niskanen T."/>
            <person name="Noordeloos M.E."/>
            <person name="Ohm R.A."/>
            <person name="Ortiz-Santana B."/>
            <person name="Ovrebo C."/>
            <person name="Racz N."/>
            <person name="Riley R."/>
            <person name="Savchenko A."/>
            <person name="Shiryaev A."/>
            <person name="Soop K."/>
            <person name="Spirin V."/>
            <person name="Szebenyi C."/>
            <person name="Tomsovsky M."/>
            <person name="Tulloss R.E."/>
            <person name="Uehling J."/>
            <person name="Grigoriev I.V."/>
            <person name="Vagvolgyi C."/>
            <person name="Papp T."/>
            <person name="Martin F.M."/>
            <person name="Miettinen O."/>
            <person name="Hibbett D.S."/>
            <person name="Nagy L.G."/>
        </authorList>
    </citation>
    <scope>NUCLEOTIDE SEQUENCE [LARGE SCALE GENOMIC DNA]</scope>
    <source>
        <strain evidence="3 4">CBS 309.79</strain>
    </source>
</reference>
<gene>
    <name evidence="3" type="ORF">BDV98DRAFT_392332</name>
</gene>
<name>A0A5C3QQF6_9AGAR</name>
<feature type="compositionally biased region" description="Low complexity" evidence="1">
    <location>
        <begin position="55"/>
        <end position="83"/>
    </location>
</feature>
<evidence type="ECO:0000256" key="1">
    <source>
        <dbReference type="SAM" id="MobiDB-lite"/>
    </source>
</evidence>
<evidence type="ECO:0000313" key="4">
    <source>
        <dbReference type="Proteomes" id="UP000305067"/>
    </source>
</evidence>
<feature type="transmembrane region" description="Helical" evidence="2">
    <location>
        <begin position="122"/>
        <end position="145"/>
    </location>
</feature>
<dbReference type="EMBL" id="ML178820">
    <property type="protein sequence ID" value="TFL03608.1"/>
    <property type="molecule type" value="Genomic_DNA"/>
</dbReference>
<dbReference type="Proteomes" id="UP000305067">
    <property type="component" value="Unassembled WGS sequence"/>
</dbReference>
<organism evidence="3 4">
    <name type="scientific">Pterulicium gracile</name>
    <dbReference type="NCBI Taxonomy" id="1884261"/>
    <lineage>
        <taxon>Eukaryota</taxon>
        <taxon>Fungi</taxon>
        <taxon>Dikarya</taxon>
        <taxon>Basidiomycota</taxon>
        <taxon>Agaricomycotina</taxon>
        <taxon>Agaricomycetes</taxon>
        <taxon>Agaricomycetidae</taxon>
        <taxon>Agaricales</taxon>
        <taxon>Pleurotineae</taxon>
        <taxon>Pterulaceae</taxon>
        <taxon>Pterulicium</taxon>
    </lineage>
</organism>
<feature type="region of interest" description="Disordered" evidence="1">
    <location>
        <begin position="55"/>
        <end position="85"/>
    </location>
</feature>
<keyword evidence="4" id="KW-1185">Reference proteome</keyword>
<dbReference type="AlphaFoldDB" id="A0A5C3QQF6"/>
<keyword evidence="2" id="KW-0812">Transmembrane</keyword>
<proteinExistence type="predicted"/>
<protein>
    <submittedName>
        <fullName evidence="3">Uncharacterized protein</fullName>
    </submittedName>
</protein>
<evidence type="ECO:0000256" key="2">
    <source>
        <dbReference type="SAM" id="Phobius"/>
    </source>
</evidence>
<sequence length="170" mass="18258">MNPHVLKVTFPEHISDQREIDFSATLDAIVYVPTFQTLEELGSRVRLWNSTFLPSGGPTSSHSPSAATASTTESSSAATSSPSFQETFTVQEGPVMLVTDDSSPETPSETVEVEAYGSGVPVGVIAGAVSAFVALCGCILVLVLLRRRQRKRLRPTAHPIGKSEQDTIRR</sequence>